<dbReference type="Gene3D" id="1.20.1280.50">
    <property type="match status" value="1"/>
</dbReference>
<dbReference type="SUPFAM" id="SSF81383">
    <property type="entry name" value="F-box domain"/>
    <property type="match status" value="1"/>
</dbReference>
<dbReference type="PROSITE" id="PS50181">
    <property type="entry name" value="FBOX"/>
    <property type="match status" value="1"/>
</dbReference>
<dbReference type="InterPro" id="IPR036047">
    <property type="entry name" value="F-box-like_dom_sf"/>
</dbReference>
<keyword evidence="3" id="KW-1185">Reference proteome</keyword>
<name>A0A251U1I1_HELAN</name>
<dbReference type="Pfam" id="PF00646">
    <property type="entry name" value="F-box"/>
    <property type="match status" value="1"/>
</dbReference>
<dbReference type="InParanoid" id="A0A251U1I1"/>
<accession>A0A251U1I1</accession>
<dbReference type="CDD" id="cd22157">
    <property type="entry name" value="F-box_AtFBW1-like"/>
    <property type="match status" value="1"/>
</dbReference>
<organism evidence="2 3">
    <name type="scientific">Helianthus annuus</name>
    <name type="common">Common sunflower</name>
    <dbReference type="NCBI Taxonomy" id="4232"/>
    <lineage>
        <taxon>Eukaryota</taxon>
        <taxon>Viridiplantae</taxon>
        <taxon>Streptophyta</taxon>
        <taxon>Embryophyta</taxon>
        <taxon>Tracheophyta</taxon>
        <taxon>Spermatophyta</taxon>
        <taxon>Magnoliopsida</taxon>
        <taxon>eudicotyledons</taxon>
        <taxon>Gunneridae</taxon>
        <taxon>Pentapetalae</taxon>
        <taxon>asterids</taxon>
        <taxon>campanulids</taxon>
        <taxon>Asterales</taxon>
        <taxon>Asteraceae</taxon>
        <taxon>Asteroideae</taxon>
        <taxon>Heliantheae alliance</taxon>
        <taxon>Heliantheae</taxon>
        <taxon>Helianthus</taxon>
    </lineage>
</organism>
<evidence type="ECO:0000259" key="1">
    <source>
        <dbReference type="PROSITE" id="PS50181"/>
    </source>
</evidence>
<evidence type="ECO:0000313" key="2">
    <source>
        <dbReference type="EMBL" id="OTG17208.1"/>
    </source>
</evidence>
<feature type="domain" description="F-box" evidence="1">
    <location>
        <begin position="1"/>
        <end position="45"/>
    </location>
</feature>
<proteinExistence type="predicted"/>
<dbReference type="Proteomes" id="UP000215914">
    <property type="component" value="Chromosome 8"/>
</dbReference>
<evidence type="ECO:0000313" key="3">
    <source>
        <dbReference type="Proteomes" id="UP000215914"/>
    </source>
</evidence>
<sequence length="67" mass="7734">MSDNIPFELQSEIMKRLPAESLIRFRSVCKSWKSLIHSSDFIAGYRGQQHLIVSPFSLLLMKHTSKV</sequence>
<dbReference type="SMART" id="SM00256">
    <property type="entry name" value="FBOX"/>
    <property type="match status" value="1"/>
</dbReference>
<gene>
    <name evidence="2" type="ORF">HannXRQ_Chr08g0209491</name>
</gene>
<dbReference type="EMBL" id="CM007897">
    <property type="protein sequence ID" value="OTG17208.1"/>
    <property type="molecule type" value="Genomic_DNA"/>
</dbReference>
<reference evidence="3" key="1">
    <citation type="journal article" date="2017" name="Nature">
        <title>The sunflower genome provides insights into oil metabolism, flowering and Asterid evolution.</title>
        <authorList>
            <person name="Badouin H."/>
            <person name="Gouzy J."/>
            <person name="Grassa C.J."/>
            <person name="Murat F."/>
            <person name="Staton S.E."/>
            <person name="Cottret L."/>
            <person name="Lelandais-Briere C."/>
            <person name="Owens G.L."/>
            <person name="Carrere S."/>
            <person name="Mayjonade B."/>
            <person name="Legrand L."/>
            <person name="Gill N."/>
            <person name="Kane N.C."/>
            <person name="Bowers J.E."/>
            <person name="Hubner S."/>
            <person name="Bellec A."/>
            <person name="Berard A."/>
            <person name="Berges H."/>
            <person name="Blanchet N."/>
            <person name="Boniface M.C."/>
            <person name="Brunel D."/>
            <person name="Catrice O."/>
            <person name="Chaidir N."/>
            <person name="Claudel C."/>
            <person name="Donnadieu C."/>
            <person name="Faraut T."/>
            <person name="Fievet G."/>
            <person name="Helmstetter N."/>
            <person name="King M."/>
            <person name="Knapp S.J."/>
            <person name="Lai Z."/>
            <person name="Le Paslier M.C."/>
            <person name="Lippi Y."/>
            <person name="Lorenzon L."/>
            <person name="Mandel J.R."/>
            <person name="Marage G."/>
            <person name="Marchand G."/>
            <person name="Marquand E."/>
            <person name="Bret-Mestries E."/>
            <person name="Morien E."/>
            <person name="Nambeesan S."/>
            <person name="Nguyen T."/>
            <person name="Pegot-Espagnet P."/>
            <person name="Pouilly N."/>
            <person name="Raftis F."/>
            <person name="Sallet E."/>
            <person name="Schiex T."/>
            <person name="Thomas J."/>
            <person name="Vandecasteele C."/>
            <person name="Vares D."/>
            <person name="Vear F."/>
            <person name="Vautrin S."/>
            <person name="Crespi M."/>
            <person name="Mangin B."/>
            <person name="Burke J.M."/>
            <person name="Salse J."/>
            <person name="Munos S."/>
            <person name="Vincourt P."/>
            <person name="Rieseberg L.H."/>
            <person name="Langlade N.B."/>
        </authorList>
    </citation>
    <scope>NUCLEOTIDE SEQUENCE [LARGE SCALE GENOMIC DNA]</scope>
    <source>
        <strain evidence="3">cv. SF193</strain>
    </source>
</reference>
<dbReference type="AlphaFoldDB" id="A0A251U1I1"/>
<dbReference type="PANTHER" id="PTHR46301">
    <property type="entry name" value="F-BOX/KELCH-REPEAT PROTEIN"/>
    <property type="match status" value="1"/>
</dbReference>
<dbReference type="PANTHER" id="PTHR46301:SF34">
    <property type="entry name" value="PROTEIN SUPPRESSOR OF NIM1 1-LIKE"/>
    <property type="match status" value="1"/>
</dbReference>
<protein>
    <submittedName>
        <fullName evidence="2">Putative F-box domain-containing protein</fullName>
    </submittedName>
</protein>
<dbReference type="InterPro" id="IPR001810">
    <property type="entry name" value="F-box_dom"/>
</dbReference>